<dbReference type="Gene3D" id="3.40.190.10">
    <property type="entry name" value="Periplasmic binding protein-like II"/>
    <property type="match status" value="1"/>
</dbReference>
<evidence type="ECO:0000313" key="2">
    <source>
        <dbReference type="EMBL" id="GAA2641505.1"/>
    </source>
</evidence>
<sequence length="184" mass="20386">MAGADPIGEGPDTLRVVLPEEPPTLEPCDASLTATGRVTRANITEALTEREPSTGRLEQALATKWTRTSPTSWTFKLRKGVMFHDGTPLTAEAAAFSIKRATDSDIDCNVDGYIFTDSEVTATPVNDMTLEVRTARSARVRRFLEGNERELARRSADLEALTRRFCMFVVGQLWQPQSPLWNVT</sequence>
<dbReference type="Proteomes" id="UP001500151">
    <property type="component" value="Unassembled WGS sequence"/>
</dbReference>
<dbReference type="Pfam" id="PF00496">
    <property type="entry name" value="SBP_bac_5"/>
    <property type="match status" value="1"/>
</dbReference>
<dbReference type="EMBL" id="BAAASJ010000042">
    <property type="protein sequence ID" value="GAA2641505.1"/>
    <property type="molecule type" value="Genomic_DNA"/>
</dbReference>
<dbReference type="InterPro" id="IPR039424">
    <property type="entry name" value="SBP_5"/>
</dbReference>
<reference evidence="2 3" key="1">
    <citation type="journal article" date="2019" name="Int. J. Syst. Evol. Microbiol.">
        <title>The Global Catalogue of Microorganisms (GCM) 10K type strain sequencing project: providing services to taxonomists for standard genome sequencing and annotation.</title>
        <authorList>
            <consortium name="The Broad Institute Genomics Platform"/>
            <consortium name="The Broad Institute Genome Sequencing Center for Infectious Disease"/>
            <person name="Wu L."/>
            <person name="Ma J."/>
        </authorList>
    </citation>
    <scope>NUCLEOTIDE SEQUENCE [LARGE SCALE GENOMIC DNA]</scope>
    <source>
        <strain evidence="2 3">JCM 4524</strain>
    </source>
</reference>
<dbReference type="SUPFAM" id="SSF53850">
    <property type="entry name" value="Periplasmic binding protein-like II"/>
    <property type="match status" value="1"/>
</dbReference>
<feature type="domain" description="Solute-binding protein family 5" evidence="1">
    <location>
        <begin position="57"/>
        <end position="137"/>
    </location>
</feature>
<accession>A0ABN3R4B9</accession>
<organism evidence="2 3">
    <name type="scientific">Streptomyces vastus</name>
    <dbReference type="NCBI Taxonomy" id="285451"/>
    <lineage>
        <taxon>Bacteria</taxon>
        <taxon>Bacillati</taxon>
        <taxon>Actinomycetota</taxon>
        <taxon>Actinomycetes</taxon>
        <taxon>Kitasatosporales</taxon>
        <taxon>Streptomycetaceae</taxon>
        <taxon>Streptomyces</taxon>
    </lineage>
</organism>
<proteinExistence type="predicted"/>
<gene>
    <name evidence="2" type="ORF">GCM10010307_43060</name>
</gene>
<comment type="caution">
    <text evidence="2">The sequence shown here is derived from an EMBL/GenBank/DDBJ whole genome shotgun (WGS) entry which is preliminary data.</text>
</comment>
<dbReference type="PANTHER" id="PTHR30290">
    <property type="entry name" value="PERIPLASMIC BINDING COMPONENT OF ABC TRANSPORTER"/>
    <property type="match status" value="1"/>
</dbReference>
<dbReference type="InterPro" id="IPR000914">
    <property type="entry name" value="SBP_5_dom"/>
</dbReference>
<name>A0ABN3R4B9_9ACTN</name>
<protein>
    <recommendedName>
        <fullName evidence="1">Solute-binding protein family 5 domain-containing protein</fullName>
    </recommendedName>
</protein>
<keyword evidence="3" id="KW-1185">Reference proteome</keyword>
<evidence type="ECO:0000313" key="3">
    <source>
        <dbReference type="Proteomes" id="UP001500151"/>
    </source>
</evidence>
<evidence type="ECO:0000259" key="1">
    <source>
        <dbReference type="Pfam" id="PF00496"/>
    </source>
</evidence>